<name>A0AA37T7H0_9GAMM</name>
<dbReference type="EMBL" id="BSPD01000023">
    <property type="protein sequence ID" value="GLS25151.1"/>
    <property type="molecule type" value="Genomic_DNA"/>
</dbReference>
<dbReference type="GO" id="GO:0003677">
    <property type="term" value="F:DNA binding"/>
    <property type="evidence" value="ECO:0007669"/>
    <property type="project" value="UniProtKB-UniRule"/>
</dbReference>
<keyword evidence="8" id="KW-1185">Reference proteome</keyword>
<gene>
    <name evidence="7" type="ORF">GCM10007877_08650</name>
</gene>
<dbReference type="PROSITE" id="PS51898">
    <property type="entry name" value="TYR_RECOMBINASE"/>
    <property type="match status" value="1"/>
</dbReference>
<dbReference type="PANTHER" id="PTHR34605">
    <property type="entry name" value="PHAGE_INTEGRASE DOMAIN-CONTAINING PROTEIN"/>
    <property type="match status" value="1"/>
</dbReference>
<dbReference type="InterPro" id="IPR044068">
    <property type="entry name" value="CB"/>
</dbReference>
<organism evidence="7 8">
    <name type="scientific">Marinibactrum halimedae</name>
    <dbReference type="NCBI Taxonomy" id="1444977"/>
    <lineage>
        <taxon>Bacteria</taxon>
        <taxon>Pseudomonadati</taxon>
        <taxon>Pseudomonadota</taxon>
        <taxon>Gammaproteobacteria</taxon>
        <taxon>Cellvibrionales</taxon>
        <taxon>Cellvibrionaceae</taxon>
        <taxon>Marinibactrum</taxon>
    </lineage>
</organism>
<dbReference type="InterPro" id="IPR052925">
    <property type="entry name" value="Phage_Integrase-like_Recomb"/>
</dbReference>
<proteinExistence type="predicted"/>
<dbReference type="Pfam" id="PF00589">
    <property type="entry name" value="Phage_integrase"/>
    <property type="match status" value="1"/>
</dbReference>
<evidence type="ECO:0000256" key="4">
    <source>
        <dbReference type="PROSITE-ProRule" id="PRU01248"/>
    </source>
</evidence>
<dbReference type="GO" id="GO:0006310">
    <property type="term" value="P:DNA recombination"/>
    <property type="evidence" value="ECO:0007669"/>
    <property type="project" value="UniProtKB-KW"/>
</dbReference>
<sequence length="316" mass="35896">MSKSVNDYIHAATRDNTRKSYRSAIEHYESTWGGFLPATADSIARYLAEHAENLSINTLRQRLAALSAWHREQGFADPTKAPHVKKVLKGISQLHPKREKRAKPLGIKEIAAIVEYIDAQMLSVNNPEQRRLVRDKAILLIGFWRAFRSDELANLLAEHIDVFPGEGMTFFLASTKGDRSGRGVEYRAPALKELCPVEAYQAWIHIAHITEGPVFRKINRWGHIGEDALHPTSIIGIIRALCEHSGIENSSEYSSHSLRRGFANWANDQRWNVKELMAYVGWKDFHSAMRYLDSPDPFHKEKIELGLQGDKGLEHP</sequence>
<evidence type="ECO:0000313" key="7">
    <source>
        <dbReference type="EMBL" id="GLS25151.1"/>
    </source>
</evidence>
<evidence type="ECO:0000313" key="8">
    <source>
        <dbReference type="Proteomes" id="UP001156870"/>
    </source>
</evidence>
<dbReference type="InterPro" id="IPR010998">
    <property type="entry name" value="Integrase_recombinase_N"/>
</dbReference>
<keyword evidence="2 4" id="KW-0238">DNA-binding</keyword>
<dbReference type="AlphaFoldDB" id="A0AA37T7H0"/>
<reference evidence="7 8" key="1">
    <citation type="journal article" date="2014" name="Int. J. Syst. Evol. Microbiol.">
        <title>Complete genome sequence of Corynebacterium casei LMG S-19264T (=DSM 44701T), isolated from a smear-ripened cheese.</title>
        <authorList>
            <consortium name="US DOE Joint Genome Institute (JGI-PGF)"/>
            <person name="Walter F."/>
            <person name="Albersmeier A."/>
            <person name="Kalinowski J."/>
            <person name="Ruckert C."/>
        </authorList>
    </citation>
    <scope>NUCLEOTIDE SEQUENCE [LARGE SCALE GENOMIC DNA]</scope>
    <source>
        <strain evidence="7 8">NBRC 110095</strain>
    </source>
</reference>
<feature type="domain" description="Core-binding (CB)" evidence="6">
    <location>
        <begin position="1"/>
        <end position="74"/>
    </location>
</feature>
<dbReference type="CDD" id="cd00799">
    <property type="entry name" value="INT_Cre_C"/>
    <property type="match status" value="1"/>
</dbReference>
<dbReference type="PANTHER" id="PTHR34605:SF3">
    <property type="entry name" value="P CELL-TYPE AGGLUTINATION PROTEIN MAP4-LIKE-RELATED"/>
    <property type="match status" value="1"/>
</dbReference>
<keyword evidence="1" id="KW-0229">DNA integration</keyword>
<dbReference type="Gene3D" id="1.10.443.10">
    <property type="entry name" value="Intergrase catalytic core"/>
    <property type="match status" value="1"/>
</dbReference>
<accession>A0AA37T7H0</accession>
<dbReference type="RefSeq" id="WP_232595307.1">
    <property type="nucleotide sequence ID" value="NZ_BSPD01000023.1"/>
</dbReference>
<dbReference type="InterPro" id="IPR013762">
    <property type="entry name" value="Integrase-like_cat_sf"/>
</dbReference>
<dbReference type="SUPFAM" id="SSF47823">
    <property type="entry name" value="lambda integrase-like, N-terminal domain"/>
    <property type="match status" value="1"/>
</dbReference>
<evidence type="ECO:0000256" key="3">
    <source>
        <dbReference type="ARBA" id="ARBA00023172"/>
    </source>
</evidence>
<evidence type="ECO:0000259" key="6">
    <source>
        <dbReference type="PROSITE" id="PS51900"/>
    </source>
</evidence>
<evidence type="ECO:0000256" key="1">
    <source>
        <dbReference type="ARBA" id="ARBA00022908"/>
    </source>
</evidence>
<feature type="domain" description="Tyr recombinase" evidence="5">
    <location>
        <begin position="100"/>
        <end position="305"/>
    </location>
</feature>
<evidence type="ECO:0000259" key="5">
    <source>
        <dbReference type="PROSITE" id="PS51898"/>
    </source>
</evidence>
<dbReference type="SUPFAM" id="SSF56349">
    <property type="entry name" value="DNA breaking-rejoining enzymes"/>
    <property type="match status" value="1"/>
</dbReference>
<protein>
    <submittedName>
        <fullName evidence="7">Recombinase</fullName>
    </submittedName>
</protein>
<evidence type="ECO:0000256" key="2">
    <source>
        <dbReference type="ARBA" id="ARBA00023125"/>
    </source>
</evidence>
<dbReference type="GO" id="GO:0015074">
    <property type="term" value="P:DNA integration"/>
    <property type="evidence" value="ECO:0007669"/>
    <property type="project" value="UniProtKB-KW"/>
</dbReference>
<keyword evidence="3" id="KW-0233">DNA recombination</keyword>
<dbReference type="InterPro" id="IPR011010">
    <property type="entry name" value="DNA_brk_join_enz"/>
</dbReference>
<dbReference type="PROSITE" id="PS51900">
    <property type="entry name" value="CB"/>
    <property type="match status" value="1"/>
</dbReference>
<comment type="caution">
    <text evidence="7">The sequence shown here is derived from an EMBL/GenBank/DDBJ whole genome shotgun (WGS) entry which is preliminary data.</text>
</comment>
<dbReference type="Gene3D" id="1.10.150.130">
    <property type="match status" value="1"/>
</dbReference>
<dbReference type="Proteomes" id="UP001156870">
    <property type="component" value="Unassembled WGS sequence"/>
</dbReference>
<dbReference type="InterPro" id="IPR002104">
    <property type="entry name" value="Integrase_catalytic"/>
</dbReference>